<accession>A0A2R5LG49</accession>
<reference evidence="11" key="1">
    <citation type="submission" date="2018-03" db="EMBL/GenBank/DDBJ databases">
        <title>The relapsing fever spirochete Borrelia turicatae persists in the highly oxidative environment of its soft-bodied tick vector.</title>
        <authorList>
            <person name="Bourret T.J."/>
            <person name="Boyle W.K."/>
            <person name="Valenzuela J.G."/>
            <person name="Oliveira F."/>
            <person name="Lopez J.E."/>
        </authorList>
    </citation>
    <scope>NUCLEOTIDE SEQUENCE</scope>
    <source>
        <strain evidence="11">Kansas strain/isolate</strain>
        <tissue evidence="11">Salivary glands</tissue>
    </source>
</reference>
<dbReference type="PANTHER" id="PTHR22890">
    <property type="entry name" value="MEDIATOR OF RNA POLYMERASE II TRANSCRIPTION SUBUNIT 11"/>
    <property type="match status" value="1"/>
</dbReference>
<dbReference type="InterPro" id="IPR019404">
    <property type="entry name" value="Mediator_Med11"/>
</dbReference>
<keyword evidence="5 9" id="KW-0010">Activator</keyword>
<evidence type="ECO:0000256" key="7">
    <source>
        <dbReference type="ARBA" id="ARBA00023242"/>
    </source>
</evidence>
<comment type="function">
    <text evidence="9">Component of the Mediator complex, a coactivator involved in the regulated transcription of nearly all RNA polymerase II-dependent genes. Mediator functions as a bridge to convey information from gene-specific regulatory proteins to the basal RNA polymerase II transcription machinery. Mediator is recruited to promoters by direct interactions with regulatory proteins and serves as a scaffold for the assembly of a functional pre-initiation complex with RNA polymerase II and the general transcription factors.</text>
</comment>
<feature type="compositionally biased region" description="Polar residues" evidence="10">
    <location>
        <begin position="129"/>
        <end position="139"/>
    </location>
</feature>
<dbReference type="GO" id="GO:0003712">
    <property type="term" value="F:transcription coregulator activity"/>
    <property type="evidence" value="ECO:0007669"/>
    <property type="project" value="InterPro"/>
</dbReference>
<evidence type="ECO:0000256" key="8">
    <source>
        <dbReference type="ARBA" id="ARBA00032011"/>
    </source>
</evidence>
<protein>
    <recommendedName>
        <fullName evidence="3 9">Mediator of RNA polymerase II transcription subunit 11</fullName>
    </recommendedName>
    <alternativeName>
        <fullName evidence="8 9">Mediator complex subunit 11</fullName>
    </alternativeName>
</protein>
<sequence>MNSLTTLKMKLKELEDIEKDVATALQSAGQACLELSREKPSMKQVESNTSTFLKTLQNVESGLTKHIIYLTQVSTVQPHEGSCYAAQKVFHMALHRLEHARSRMNELERMRLVHQQQDAMQQQQQQQQDPNVSSATAPP</sequence>
<evidence type="ECO:0000256" key="9">
    <source>
        <dbReference type="RuleBase" id="RU364147"/>
    </source>
</evidence>
<evidence type="ECO:0000256" key="5">
    <source>
        <dbReference type="ARBA" id="ARBA00023159"/>
    </source>
</evidence>
<evidence type="ECO:0000256" key="4">
    <source>
        <dbReference type="ARBA" id="ARBA00023015"/>
    </source>
</evidence>
<dbReference type="GO" id="GO:0016592">
    <property type="term" value="C:mediator complex"/>
    <property type="evidence" value="ECO:0007669"/>
    <property type="project" value="InterPro"/>
</dbReference>
<evidence type="ECO:0000256" key="2">
    <source>
        <dbReference type="ARBA" id="ARBA00008186"/>
    </source>
</evidence>
<dbReference type="Gene3D" id="1.10.287.3490">
    <property type="match status" value="1"/>
</dbReference>
<keyword evidence="6 9" id="KW-0804">Transcription</keyword>
<organism evidence="11">
    <name type="scientific">Ornithodoros turicata</name>
    <dbReference type="NCBI Taxonomy" id="34597"/>
    <lineage>
        <taxon>Eukaryota</taxon>
        <taxon>Metazoa</taxon>
        <taxon>Ecdysozoa</taxon>
        <taxon>Arthropoda</taxon>
        <taxon>Chelicerata</taxon>
        <taxon>Arachnida</taxon>
        <taxon>Acari</taxon>
        <taxon>Parasitiformes</taxon>
        <taxon>Ixodida</taxon>
        <taxon>Ixodoidea</taxon>
        <taxon>Argasidae</taxon>
        <taxon>Ornithodorinae</taxon>
        <taxon>Ornithodoros</taxon>
    </lineage>
</organism>
<feature type="region of interest" description="Disordered" evidence="10">
    <location>
        <begin position="114"/>
        <end position="139"/>
    </location>
</feature>
<evidence type="ECO:0000313" key="11">
    <source>
        <dbReference type="EMBL" id="MBY08491.1"/>
    </source>
</evidence>
<dbReference type="GO" id="GO:0006357">
    <property type="term" value="P:regulation of transcription by RNA polymerase II"/>
    <property type="evidence" value="ECO:0007669"/>
    <property type="project" value="InterPro"/>
</dbReference>
<comment type="subunit">
    <text evidence="9">Component of the Mediator complex.</text>
</comment>
<evidence type="ECO:0000256" key="3">
    <source>
        <dbReference type="ARBA" id="ARBA00019621"/>
    </source>
</evidence>
<proteinExistence type="inferred from homology"/>
<dbReference type="AlphaFoldDB" id="A0A2R5LG49"/>
<dbReference type="FunFam" id="1.10.287.3490:FF:000001">
    <property type="entry name" value="Mediator of RNA polymerase II transcription subunit 11"/>
    <property type="match status" value="1"/>
</dbReference>
<keyword evidence="4 9" id="KW-0805">Transcription regulation</keyword>
<dbReference type="EMBL" id="GGLE01004365">
    <property type="protein sequence ID" value="MBY08491.1"/>
    <property type="molecule type" value="Transcribed_RNA"/>
</dbReference>
<gene>
    <name evidence="9" type="primary">MED11</name>
</gene>
<comment type="subcellular location">
    <subcellularLocation>
        <location evidence="1 9">Nucleus</location>
    </subcellularLocation>
</comment>
<comment type="similarity">
    <text evidence="2 9">Belongs to the Mediator complex subunit 11 family.</text>
</comment>
<dbReference type="Pfam" id="PF10280">
    <property type="entry name" value="Med11"/>
    <property type="match status" value="1"/>
</dbReference>
<feature type="compositionally biased region" description="Low complexity" evidence="10">
    <location>
        <begin position="115"/>
        <end position="128"/>
    </location>
</feature>
<evidence type="ECO:0000256" key="6">
    <source>
        <dbReference type="ARBA" id="ARBA00023163"/>
    </source>
</evidence>
<name>A0A2R5LG49_9ACAR</name>
<keyword evidence="7 9" id="KW-0539">Nucleus</keyword>
<evidence type="ECO:0000256" key="10">
    <source>
        <dbReference type="SAM" id="MobiDB-lite"/>
    </source>
</evidence>
<evidence type="ECO:0000256" key="1">
    <source>
        <dbReference type="ARBA" id="ARBA00004123"/>
    </source>
</evidence>